<sequence>MSLIERIDTVCLKVREIEKASRWYQEMLGLEEHYKEDHYVILKIGESSVPLTLEKGEPAAQDNATYPIFFSSSIDETHQLLSARGVRVSSIQKDGLNTYFELYDLDGNKSQICFWE</sequence>
<dbReference type="InterPro" id="IPR029068">
    <property type="entry name" value="Glyas_Bleomycin-R_OHBP_Dase"/>
</dbReference>
<dbReference type="Gene3D" id="3.10.180.10">
    <property type="entry name" value="2,3-Dihydroxybiphenyl 1,2-Dioxygenase, domain 1"/>
    <property type="match status" value="1"/>
</dbReference>
<keyword evidence="3" id="KW-1185">Reference proteome</keyword>
<accession>A0ABR8RDA1</accession>
<feature type="domain" description="VOC" evidence="1">
    <location>
        <begin position="6"/>
        <end position="115"/>
    </location>
</feature>
<gene>
    <name evidence="2" type="ORF">H9650_16870</name>
</gene>
<evidence type="ECO:0000313" key="2">
    <source>
        <dbReference type="EMBL" id="MBD7945784.1"/>
    </source>
</evidence>
<evidence type="ECO:0000259" key="1">
    <source>
        <dbReference type="PROSITE" id="PS51819"/>
    </source>
</evidence>
<proteinExistence type="predicted"/>
<dbReference type="Pfam" id="PF00903">
    <property type="entry name" value="Glyoxalase"/>
    <property type="match status" value="1"/>
</dbReference>
<dbReference type="Proteomes" id="UP000640786">
    <property type="component" value="Unassembled WGS sequence"/>
</dbReference>
<reference evidence="2 3" key="1">
    <citation type="submission" date="2020-08" db="EMBL/GenBank/DDBJ databases">
        <title>A Genomic Blueprint of the Chicken Gut Microbiome.</title>
        <authorList>
            <person name="Gilroy R."/>
            <person name="Ravi A."/>
            <person name="Getino M."/>
            <person name="Pursley I."/>
            <person name="Horton D.L."/>
            <person name="Alikhan N.-F."/>
            <person name="Baker D."/>
            <person name="Gharbi K."/>
            <person name="Hall N."/>
            <person name="Watson M."/>
            <person name="Adriaenssens E.M."/>
            <person name="Foster-Nyarko E."/>
            <person name="Jarju S."/>
            <person name="Secka A."/>
            <person name="Antonio M."/>
            <person name="Oren A."/>
            <person name="Chaudhuri R."/>
            <person name="La Ragione R.M."/>
            <person name="Hildebrand F."/>
            <person name="Pallen M.J."/>
        </authorList>
    </citation>
    <scope>NUCLEOTIDE SEQUENCE [LARGE SCALE GENOMIC DNA]</scope>
    <source>
        <strain evidence="2 3">Sa2BUA9</strain>
    </source>
</reference>
<dbReference type="InterPro" id="IPR004360">
    <property type="entry name" value="Glyas_Fos-R_dOase_dom"/>
</dbReference>
<dbReference type="SUPFAM" id="SSF54593">
    <property type="entry name" value="Glyoxalase/Bleomycin resistance protein/Dihydroxybiphenyl dioxygenase"/>
    <property type="match status" value="1"/>
</dbReference>
<comment type="caution">
    <text evidence="2">The sequence shown here is derived from an EMBL/GenBank/DDBJ whole genome shotgun (WGS) entry which is preliminary data.</text>
</comment>
<evidence type="ECO:0000313" key="3">
    <source>
        <dbReference type="Proteomes" id="UP000640786"/>
    </source>
</evidence>
<dbReference type="RefSeq" id="WP_191697702.1">
    <property type="nucleotide sequence ID" value="NZ_JACSQO010000010.1"/>
</dbReference>
<protein>
    <submittedName>
        <fullName evidence="2">VOC family protein</fullName>
    </submittedName>
</protein>
<organism evidence="2 3">
    <name type="scientific">Psychrobacillus faecigallinarum</name>
    <dbReference type="NCBI Taxonomy" id="2762235"/>
    <lineage>
        <taxon>Bacteria</taxon>
        <taxon>Bacillati</taxon>
        <taxon>Bacillota</taxon>
        <taxon>Bacilli</taxon>
        <taxon>Bacillales</taxon>
        <taxon>Bacillaceae</taxon>
        <taxon>Psychrobacillus</taxon>
    </lineage>
</organism>
<dbReference type="InterPro" id="IPR037523">
    <property type="entry name" value="VOC_core"/>
</dbReference>
<name>A0ABR8RDA1_9BACI</name>
<dbReference type="PROSITE" id="PS51819">
    <property type="entry name" value="VOC"/>
    <property type="match status" value="1"/>
</dbReference>
<dbReference type="EMBL" id="JACSQO010000010">
    <property type="protein sequence ID" value="MBD7945784.1"/>
    <property type="molecule type" value="Genomic_DNA"/>
</dbReference>